<comment type="caution">
    <text evidence="1">The sequence shown here is derived from an EMBL/GenBank/DDBJ whole genome shotgun (WGS) entry which is preliminary data.</text>
</comment>
<dbReference type="Proteomes" id="UP001579974">
    <property type="component" value="Unassembled WGS sequence"/>
</dbReference>
<proteinExistence type="predicted"/>
<keyword evidence="2" id="KW-1185">Reference proteome</keyword>
<organism evidence="1 2">
    <name type="scientific">Alicyclobacillus fastidiosus</name>
    <dbReference type="NCBI Taxonomy" id="392011"/>
    <lineage>
        <taxon>Bacteria</taxon>
        <taxon>Bacillati</taxon>
        <taxon>Bacillota</taxon>
        <taxon>Bacilli</taxon>
        <taxon>Bacillales</taxon>
        <taxon>Alicyclobacillaceae</taxon>
        <taxon>Alicyclobacillus</taxon>
    </lineage>
</organism>
<name>A0ABV5AKE6_9BACL</name>
<accession>A0ABV5AKE6</accession>
<dbReference type="EMBL" id="JBDXSU010000027">
    <property type="protein sequence ID" value="MFB5192717.1"/>
    <property type="molecule type" value="Genomic_DNA"/>
</dbReference>
<evidence type="ECO:0000313" key="1">
    <source>
        <dbReference type="EMBL" id="MFB5192717.1"/>
    </source>
</evidence>
<gene>
    <name evidence="1" type="ORF">KKP3000_001926</name>
</gene>
<dbReference type="RefSeq" id="WP_275473421.1">
    <property type="nucleotide sequence ID" value="NZ_JBDXSU010000027.1"/>
</dbReference>
<protein>
    <submittedName>
        <fullName evidence="1">Uncharacterized protein</fullName>
    </submittedName>
</protein>
<sequence length="151" mass="17563">MSVNFAELLSIEGYIFLNRIFEPEDNSLRLLIERGRVSDTEENLEIANTILKGIRPIDVDERSPLLQIDFDTYIAYSVKNESFTFWDDYEKFKGKLFRIYSKSRYLDFVAVSTFATHDFPGPFQHYGIVTENHVIDVIATVIPIVTEIKRT</sequence>
<evidence type="ECO:0000313" key="2">
    <source>
        <dbReference type="Proteomes" id="UP001579974"/>
    </source>
</evidence>
<reference evidence="1 2" key="1">
    <citation type="journal article" date="2024" name="Int. J. Mol. Sci.">
        <title>Exploration of Alicyclobacillus spp. Genome in Search of Antibiotic Resistance.</title>
        <authorList>
            <person name="Bucka-Kolendo J."/>
            <person name="Kiousi D.E."/>
            <person name="Dekowska A."/>
            <person name="Mikolajczuk-Szczyrba A."/>
            <person name="Karadedos D.M."/>
            <person name="Michael P."/>
            <person name="Galanis A."/>
            <person name="Sokolowska B."/>
        </authorList>
    </citation>
    <scope>NUCLEOTIDE SEQUENCE [LARGE SCALE GENOMIC DNA]</scope>
    <source>
        <strain evidence="1 2">KKP 3000</strain>
    </source>
</reference>